<dbReference type="SMART" id="SM00857">
    <property type="entry name" value="Resolvase"/>
    <property type="match status" value="1"/>
</dbReference>
<dbReference type="Gene3D" id="3.40.50.1390">
    <property type="entry name" value="Resolvase, N-terminal catalytic domain"/>
    <property type="match status" value="1"/>
</dbReference>
<dbReference type="InterPro" id="IPR050639">
    <property type="entry name" value="SSR_resolvase"/>
</dbReference>
<feature type="coiled-coil region" evidence="1">
    <location>
        <begin position="382"/>
        <end position="409"/>
    </location>
</feature>
<dbReference type="EMBL" id="CP050692">
    <property type="protein sequence ID" value="QIT47575.1"/>
    <property type="molecule type" value="Genomic_DNA"/>
</dbReference>
<proteinExistence type="predicted"/>
<evidence type="ECO:0000313" key="6">
    <source>
        <dbReference type="Proteomes" id="UP000502504"/>
    </source>
</evidence>
<dbReference type="CDD" id="cd00338">
    <property type="entry name" value="Ser_Recombinase"/>
    <property type="match status" value="1"/>
</dbReference>
<dbReference type="Pfam" id="PF07508">
    <property type="entry name" value="Recombinase"/>
    <property type="match status" value="1"/>
</dbReference>
<protein>
    <submittedName>
        <fullName evidence="4">Recombinase family protein</fullName>
    </submittedName>
</protein>
<dbReference type="AlphaFoldDB" id="A0AAE6YD71"/>
<feature type="domain" description="Recombinase" evidence="2">
    <location>
        <begin position="177"/>
        <end position="296"/>
    </location>
</feature>
<evidence type="ECO:0000313" key="3">
    <source>
        <dbReference type="EMBL" id="OOQ47259.1"/>
    </source>
</evidence>
<dbReference type="InterPro" id="IPR011109">
    <property type="entry name" value="DNA_bind_recombinase_dom"/>
</dbReference>
<keyword evidence="1" id="KW-0175">Coiled coil</keyword>
<evidence type="ECO:0000256" key="1">
    <source>
        <dbReference type="SAM" id="Coils"/>
    </source>
</evidence>
<reference evidence="3 5" key="1">
    <citation type="submission" date="2015-07" db="EMBL/GenBank/DDBJ databases">
        <title>Draft Genome Sequence of Streptomyces antibioticus, IMRU 3720 reveals insights in the evolution of actinomycin biosynthetic gene clusters in Streptomyces.</title>
        <authorList>
            <person name="Crnovcic I."/>
            <person name="Ruckert C."/>
            <person name="Kalinowksi J."/>
            <person name="Keller U."/>
        </authorList>
    </citation>
    <scope>NUCLEOTIDE SEQUENCE [LARGE SCALE GENOMIC DNA]</scope>
    <source>
        <strain evidence="3 5">DSM 41481</strain>
    </source>
</reference>
<dbReference type="InterPro" id="IPR036162">
    <property type="entry name" value="Resolvase-like_N_sf"/>
</dbReference>
<evidence type="ECO:0000313" key="5">
    <source>
        <dbReference type="Proteomes" id="UP000190306"/>
    </source>
</evidence>
<dbReference type="Proteomes" id="UP000502504">
    <property type="component" value="Chromosome"/>
</dbReference>
<dbReference type="GO" id="GO:0000150">
    <property type="term" value="F:DNA strand exchange activity"/>
    <property type="evidence" value="ECO:0007669"/>
    <property type="project" value="InterPro"/>
</dbReference>
<dbReference type="PANTHER" id="PTHR30461">
    <property type="entry name" value="DNA-INVERTASE FROM LAMBDOID PROPHAGE"/>
    <property type="match status" value="1"/>
</dbReference>
<dbReference type="Proteomes" id="UP000190306">
    <property type="component" value="Chromosome"/>
</dbReference>
<accession>A0AAE6YD71</accession>
<dbReference type="PROSITE" id="PS51737">
    <property type="entry name" value="RECOMBINASE_DNA_BIND"/>
    <property type="match status" value="1"/>
</dbReference>
<dbReference type="GO" id="GO:0003677">
    <property type="term" value="F:DNA binding"/>
    <property type="evidence" value="ECO:0007669"/>
    <property type="project" value="InterPro"/>
</dbReference>
<gene>
    <name evidence="3" type="ORF">AFM16_31415</name>
    <name evidence="4" type="ORF">HCX60_31960</name>
</gene>
<dbReference type="InterPro" id="IPR006119">
    <property type="entry name" value="Resolv_N"/>
</dbReference>
<reference evidence="4 6" key="2">
    <citation type="submission" date="2020-03" db="EMBL/GenBank/DDBJ databases">
        <title>Is there a link between lipid content and antibiotic production in Streptomyces?</title>
        <authorList>
            <person name="David M."/>
            <person name="Lejeune C."/>
            <person name="Abreu S."/>
            <person name="Thibessard A."/>
            <person name="Leblond P."/>
            <person name="Chaminade P."/>
            <person name="Virolle M.-J."/>
        </authorList>
    </citation>
    <scope>NUCLEOTIDE SEQUENCE [LARGE SCALE GENOMIC DNA]</scope>
    <source>
        <strain evidence="4 6">DSM 41481</strain>
    </source>
</reference>
<dbReference type="RefSeq" id="WP_078635916.1">
    <property type="nucleotide sequence ID" value="NZ_CM007717.1"/>
</dbReference>
<sequence length="538" mass="60022">MPYAPEYLHLVIPGVTFEALLYGRNSDGDGTESSVAAQLATGRALCNSHNWRIQREFDDADTSASRHGRKTRSDFEALIETITEPAPPGIRRIVVAFQASRYYRDLEAYVRLRKACIETDTLLCYNSQVYDLSRRDDRKATAMHAVDAEDEAEGIRDGNLRTAKSQAAAGMPHGKLHYGYTRTYTTIRGRQRCTGQHEDERGKYVVQSLHRIDEGGSLRGLVRWLKAQPEATRPDGKPWTDQYVRSMLLNRVYLGERTHKGLTVKAAWLPLKGLETPEGRALFNRVTARLTDPARLMQRGSEVAHLLSYLALCGECGDHAALRYLAGSPTRKATLCCATNDTSIVEARIDAYVQEAVIDWFSDKRKARAALVPADDKVKEMAAATQRLINVFEEQLAEARQLAETFDEELGRFKLSAVSLASLESRLEPKLEAARKKLQSFAGVSPLLLRMLEADDPDEVWNGRPGEEGRPAVRGLTLEQKREVIRSVVTVRLFKAQASGRRALDDDRIRLSFFGEPGFRARRLRAPEPAAGLAAVGA</sequence>
<keyword evidence="5" id="KW-1185">Reference proteome</keyword>
<evidence type="ECO:0000259" key="2">
    <source>
        <dbReference type="PROSITE" id="PS51737"/>
    </source>
</evidence>
<dbReference type="InterPro" id="IPR038109">
    <property type="entry name" value="DNA_bind_recomb_sf"/>
</dbReference>
<dbReference type="PANTHER" id="PTHR30461:SF23">
    <property type="entry name" value="DNA RECOMBINASE-RELATED"/>
    <property type="match status" value="1"/>
</dbReference>
<name>A0AAE6YD71_STRAT</name>
<organism evidence="4 6">
    <name type="scientific">Streptomyces antibioticus</name>
    <dbReference type="NCBI Taxonomy" id="1890"/>
    <lineage>
        <taxon>Bacteria</taxon>
        <taxon>Bacillati</taxon>
        <taxon>Actinomycetota</taxon>
        <taxon>Actinomycetes</taxon>
        <taxon>Kitasatosporales</taxon>
        <taxon>Streptomycetaceae</taxon>
        <taxon>Streptomyces</taxon>
    </lineage>
</organism>
<dbReference type="Gene3D" id="3.90.1750.20">
    <property type="entry name" value="Putative Large Serine Recombinase, Chain B, Domain 2"/>
    <property type="match status" value="1"/>
</dbReference>
<evidence type="ECO:0000313" key="4">
    <source>
        <dbReference type="EMBL" id="QIT47575.1"/>
    </source>
</evidence>
<dbReference type="SUPFAM" id="SSF53041">
    <property type="entry name" value="Resolvase-like"/>
    <property type="match status" value="1"/>
</dbReference>
<dbReference type="Pfam" id="PF00239">
    <property type="entry name" value="Resolvase"/>
    <property type="match status" value="1"/>
</dbReference>
<dbReference type="EMBL" id="LHQL01000014">
    <property type="protein sequence ID" value="OOQ47259.1"/>
    <property type="molecule type" value="Genomic_DNA"/>
</dbReference>